<feature type="domain" description="EGF-like" evidence="16">
    <location>
        <begin position="609"/>
        <end position="652"/>
    </location>
</feature>
<evidence type="ECO:0000256" key="13">
    <source>
        <dbReference type="PROSITE-ProRule" id="PRU00461"/>
    </source>
</evidence>
<feature type="disulfide bond" evidence="12">
    <location>
        <begin position="977"/>
        <end position="995"/>
    </location>
</feature>
<feature type="disulfide bond" evidence="12">
    <location>
        <begin position="989"/>
        <end position="1004"/>
    </location>
</feature>
<proteinExistence type="predicted"/>
<dbReference type="FunFam" id="4.10.400.10:FF:000034">
    <property type="entry name" value="Low-density lipoprotein receptor-related protein 2"/>
    <property type="match status" value="3"/>
</dbReference>
<dbReference type="PANTHER" id="PTHR22722:SF11">
    <property type="entry name" value="LOW-DENSITY LIPOPROTEIN RECEPTOR-RELATED PROTEIN 2"/>
    <property type="match status" value="1"/>
</dbReference>
<feature type="disulfide bond" evidence="12">
    <location>
        <begin position="1007"/>
        <end position="1019"/>
    </location>
</feature>
<dbReference type="GO" id="GO:0043235">
    <property type="term" value="C:receptor complex"/>
    <property type="evidence" value="ECO:0007669"/>
    <property type="project" value="TreeGrafter"/>
</dbReference>
<comment type="caution">
    <text evidence="12">Lacks conserved residue(s) required for the propagation of feature annotation.</text>
</comment>
<feature type="disulfide bond" evidence="12">
    <location>
        <begin position="1026"/>
        <end position="1041"/>
    </location>
</feature>
<dbReference type="FunFam" id="4.10.400.10:FF:000001">
    <property type="entry name" value="Low-density lipoprotein receptor-related protein 1"/>
    <property type="match status" value="2"/>
</dbReference>
<feature type="disulfide bond" evidence="12">
    <location>
        <begin position="128"/>
        <end position="143"/>
    </location>
</feature>
<feature type="disulfide bond" evidence="12">
    <location>
        <begin position="185"/>
        <end position="197"/>
    </location>
</feature>
<dbReference type="Proteomes" id="UP000472271">
    <property type="component" value="Chromosome 19"/>
</dbReference>
<feature type="disulfide bond" evidence="12">
    <location>
        <begin position="1192"/>
        <end position="1207"/>
    </location>
</feature>
<dbReference type="SMART" id="SM00135">
    <property type="entry name" value="LY"/>
    <property type="match status" value="8"/>
</dbReference>
<dbReference type="Gene3D" id="2.10.25.10">
    <property type="entry name" value="Laminin"/>
    <property type="match status" value="2"/>
</dbReference>
<feature type="disulfide bond" evidence="12">
    <location>
        <begin position="116"/>
        <end position="134"/>
    </location>
</feature>
<organism evidence="17 18">
    <name type="scientific">Sphaeramia orbicularis</name>
    <name type="common">orbiculate cardinalfish</name>
    <dbReference type="NCBI Taxonomy" id="375764"/>
    <lineage>
        <taxon>Eukaryota</taxon>
        <taxon>Metazoa</taxon>
        <taxon>Chordata</taxon>
        <taxon>Craniata</taxon>
        <taxon>Vertebrata</taxon>
        <taxon>Euteleostomi</taxon>
        <taxon>Actinopterygii</taxon>
        <taxon>Neopterygii</taxon>
        <taxon>Teleostei</taxon>
        <taxon>Neoteleostei</taxon>
        <taxon>Acanthomorphata</taxon>
        <taxon>Gobiaria</taxon>
        <taxon>Kurtiformes</taxon>
        <taxon>Apogonoidei</taxon>
        <taxon>Apogonidae</taxon>
        <taxon>Apogoninae</taxon>
        <taxon>Sphaeramia</taxon>
    </lineage>
</organism>
<dbReference type="PANTHER" id="PTHR22722">
    <property type="entry name" value="LOW-DENSITY LIPOPROTEIN RECEPTOR-RELATED PROTEIN 2-RELATED"/>
    <property type="match status" value="1"/>
</dbReference>
<dbReference type="GO" id="GO:0042562">
    <property type="term" value="F:hormone binding"/>
    <property type="evidence" value="ECO:0007669"/>
    <property type="project" value="TreeGrafter"/>
</dbReference>
<feature type="disulfide bond" evidence="12">
    <location>
        <begin position="192"/>
        <end position="210"/>
    </location>
</feature>
<feature type="repeat" description="LDL-receptor class B" evidence="13">
    <location>
        <begin position="784"/>
        <end position="827"/>
    </location>
</feature>
<feature type="disulfide bond" evidence="12">
    <location>
        <begin position="204"/>
        <end position="219"/>
    </location>
</feature>
<feature type="disulfide bond" evidence="12">
    <location>
        <begin position="1068"/>
        <end position="1083"/>
    </location>
</feature>
<feature type="disulfide bond" evidence="12">
    <location>
        <begin position="1056"/>
        <end position="1074"/>
    </location>
</feature>
<dbReference type="GO" id="GO:0006898">
    <property type="term" value="P:receptor-mediated endocytosis"/>
    <property type="evidence" value="ECO:0007669"/>
    <property type="project" value="TreeGrafter"/>
</dbReference>
<keyword evidence="9 12" id="KW-1015">Disulfide bond</keyword>
<evidence type="ECO:0008006" key="19">
    <source>
        <dbReference type="Google" id="ProtNLM"/>
    </source>
</evidence>
<keyword evidence="11" id="KW-0325">Glycoprotein</keyword>
<feature type="domain" description="EGF-like" evidence="16">
    <location>
        <begin position="108"/>
        <end position="144"/>
    </location>
</feature>
<evidence type="ECO:0000256" key="4">
    <source>
        <dbReference type="ARBA" id="ARBA00022692"/>
    </source>
</evidence>
<protein>
    <recommendedName>
        <fullName evidence="19">Low density lipoprotein receptor-related protein 2b</fullName>
    </recommendedName>
</protein>
<reference evidence="17" key="2">
    <citation type="submission" date="2025-08" db="UniProtKB">
        <authorList>
            <consortium name="Ensembl"/>
        </authorList>
    </citation>
    <scope>IDENTIFICATION</scope>
</reference>
<evidence type="ECO:0000313" key="18">
    <source>
        <dbReference type="Proteomes" id="UP000472271"/>
    </source>
</evidence>
<dbReference type="InterPro" id="IPR000033">
    <property type="entry name" value="LDLR_classB_rpt"/>
</dbReference>
<dbReference type="GO" id="GO:0016324">
    <property type="term" value="C:apical plasma membrane"/>
    <property type="evidence" value="ECO:0007669"/>
    <property type="project" value="TreeGrafter"/>
</dbReference>
<evidence type="ECO:0000256" key="11">
    <source>
        <dbReference type="ARBA" id="ARBA00023180"/>
    </source>
</evidence>
<dbReference type="InterPro" id="IPR023415">
    <property type="entry name" value="LDLR_class-A_CS"/>
</dbReference>
<evidence type="ECO:0000256" key="5">
    <source>
        <dbReference type="ARBA" id="ARBA00022729"/>
    </source>
</evidence>
<evidence type="ECO:0000256" key="2">
    <source>
        <dbReference type="ARBA" id="ARBA00022536"/>
    </source>
</evidence>
<dbReference type="InterPro" id="IPR036055">
    <property type="entry name" value="LDL_receptor-like_sf"/>
</dbReference>
<keyword evidence="6" id="KW-0677">Repeat</keyword>
<feature type="disulfide bond" evidence="12">
    <location>
        <begin position="165"/>
        <end position="180"/>
    </location>
</feature>
<feature type="disulfide bond" evidence="12">
    <location>
        <begin position="153"/>
        <end position="171"/>
    </location>
</feature>
<evidence type="ECO:0000256" key="14">
    <source>
        <dbReference type="SAM" id="SignalP"/>
    </source>
</evidence>
<feature type="disulfide bond" evidence="12">
    <location>
        <begin position="1180"/>
        <end position="1198"/>
    </location>
</feature>
<keyword evidence="10" id="KW-0675">Receptor</keyword>
<evidence type="ECO:0000256" key="1">
    <source>
        <dbReference type="ARBA" id="ARBA00004167"/>
    </source>
</evidence>
<dbReference type="GO" id="GO:0005509">
    <property type="term" value="F:calcium ion binding"/>
    <property type="evidence" value="ECO:0007669"/>
    <property type="project" value="InterPro"/>
</dbReference>
<evidence type="ECO:0000259" key="16">
    <source>
        <dbReference type="SMART" id="SM00181"/>
    </source>
</evidence>
<dbReference type="PROSITE" id="PS50068">
    <property type="entry name" value="LDLRA_2"/>
    <property type="match status" value="13"/>
</dbReference>
<comment type="subcellular location">
    <subcellularLocation>
        <location evidence="1">Membrane</location>
        <topology evidence="1">Single-pass membrane protein</topology>
    </subcellularLocation>
</comment>
<reference evidence="17" key="1">
    <citation type="submission" date="2019-06" db="EMBL/GenBank/DDBJ databases">
        <authorList>
            <consortium name="Wellcome Sanger Institute Data Sharing"/>
        </authorList>
    </citation>
    <scope>NUCLEOTIDE SEQUENCE [LARGE SCALE GENOMIC DNA]</scope>
</reference>
<evidence type="ECO:0000256" key="12">
    <source>
        <dbReference type="PROSITE-ProRule" id="PRU00124"/>
    </source>
</evidence>
<dbReference type="AlphaFoldDB" id="A0A673BLS2"/>
<keyword evidence="18" id="KW-1185">Reference proteome</keyword>
<dbReference type="PROSITE" id="PS01209">
    <property type="entry name" value="LDLRA_1"/>
    <property type="match status" value="7"/>
</dbReference>
<name>A0A673BLS2_9TELE</name>
<dbReference type="FunFam" id="4.10.400.10:FF:000002">
    <property type="entry name" value="Low-density lipoprotein receptor-related protein 1"/>
    <property type="match status" value="2"/>
</dbReference>
<feature type="repeat" description="LDL-receptor class B" evidence="13">
    <location>
        <begin position="481"/>
        <end position="527"/>
    </location>
</feature>
<dbReference type="InParanoid" id="A0A673BLS2"/>
<keyword evidence="7" id="KW-1133">Transmembrane helix</keyword>
<feature type="repeat" description="LDL-receptor class B" evidence="13">
    <location>
        <begin position="438"/>
        <end position="480"/>
    </location>
</feature>
<feature type="disulfide bond" evidence="12">
    <location>
        <begin position="109"/>
        <end position="121"/>
    </location>
</feature>
<dbReference type="InterPro" id="IPR002172">
    <property type="entry name" value="LDrepeatLR_classA_rpt"/>
</dbReference>
<dbReference type="PROSITE" id="PS51120">
    <property type="entry name" value="LDLRB"/>
    <property type="match status" value="6"/>
</dbReference>
<dbReference type="FunFam" id="4.10.400.10:FF:000062">
    <property type="entry name" value="Terribly reduced optic lobes, isoform AI"/>
    <property type="match status" value="1"/>
</dbReference>
<evidence type="ECO:0000313" key="17">
    <source>
        <dbReference type="Ensembl" id="ENSSORP00005043651.1"/>
    </source>
</evidence>
<dbReference type="Ensembl" id="ENSSORT00005044752.1">
    <property type="protein sequence ID" value="ENSSORP00005043651.1"/>
    <property type="gene ID" value="ENSSORG00005020146.1"/>
</dbReference>
<dbReference type="Pfam" id="PF00058">
    <property type="entry name" value="Ldl_recept_b"/>
    <property type="match status" value="1"/>
</dbReference>
<dbReference type="SUPFAM" id="SSF57196">
    <property type="entry name" value="EGF/Laminin"/>
    <property type="match status" value="3"/>
</dbReference>
<feature type="domain" description="EGF-like" evidence="16">
    <location>
        <begin position="919"/>
        <end position="958"/>
    </location>
</feature>
<feature type="disulfide bond" evidence="12">
    <location>
        <begin position="1014"/>
        <end position="1032"/>
    </location>
</feature>
<dbReference type="FunFam" id="4.10.400.10:FF:000147">
    <property type="entry name" value="Low-density lipoprotein receptor-related protein 2"/>
    <property type="match status" value="2"/>
</dbReference>
<feature type="disulfide bond" evidence="12">
    <location>
        <begin position="970"/>
        <end position="982"/>
    </location>
</feature>
<keyword evidence="3" id="KW-0254">Endocytosis</keyword>
<dbReference type="InterPro" id="IPR000742">
    <property type="entry name" value="EGF"/>
</dbReference>
<feature type="repeat" description="LDL-receptor class B" evidence="13">
    <location>
        <begin position="528"/>
        <end position="574"/>
    </location>
</feature>
<keyword evidence="5 14" id="KW-0732">Signal</keyword>
<dbReference type="Pfam" id="PF00057">
    <property type="entry name" value="Ldl_recept_a"/>
    <property type="match status" value="11"/>
</dbReference>
<dbReference type="InterPro" id="IPR011042">
    <property type="entry name" value="6-blade_b-propeller_TolB-like"/>
</dbReference>
<keyword evidence="2" id="KW-0245">EGF-like domain</keyword>
<dbReference type="SMART" id="SM00181">
    <property type="entry name" value="EGF"/>
    <property type="match status" value="6"/>
</dbReference>
<feature type="disulfide bond" evidence="12">
    <location>
        <begin position="1109"/>
        <end position="1124"/>
    </location>
</feature>
<feature type="repeat" description="LDL-receptor class B" evidence="13">
    <location>
        <begin position="395"/>
        <end position="437"/>
    </location>
</feature>
<feature type="domain" description="EGF-like calcium-binding" evidence="15">
    <location>
        <begin position="307"/>
        <end position="345"/>
    </location>
</feature>
<dbReference type="SMART" id="SM00179">
    <property type="entry name" value="EGF_CA"/>
    <property type="match status" value="1"/>
</dbReference>
<feature type="chain" id="PRO_5025522461" description="Low density lipoprotein receptor-related protein 2b" evidence="14">
    <location>
        <begin position="32"/>
        <end position="1263"/>
    </location>
</feature>
<sequence length="1263" mass="140377">MFRGFISDAAVCMSICVMGVFLCFLSGRCGSGQFQCNNGQCINTEWRCDGTKDCTDDSDELNCPPPSCSSQEFKCVTSGECIPQGFVCDGEEDCIDGSDEERSCGGRTCSPDQFTCQEGQCIPKKYRCDHVKDCVDNSDENNCNYPSCTEKTCANGACYNNSQHCNGLQDCRDGSDEFNCTTQHCPIHQYQCTNGYCIPQSFVCDHWDDCGDNSDEQGCDSDSRDCYPGEWGCPGSPVCIHMDKVCDGKPDCPGGTDETNSTAQQTCSHDRCSALSCEYGCHLSPQGGTCYCPDGFIVANDSRSCVDYDDCKIWGICDQLCEDRPGTHHCSCANGYFLEQGHVCKANISGNVVILIFTNGGDVMMADIHGRFVRTLVLSQGKGYAVGVAYHWRSEKVFWSDTYTKKVYSINYNGGEIKEVLTSAVHNVQNLAVDWVNFKLYVLEAMVERIDMCDFDGGNRITLVAENLQTPHGLALDPTIGYMFFTDMGLSGEHVKLERAFMDGSNRVELVRSRLGTPTGITLDIVTRRVYWSDSHFDTVETVTYSGMSFLRKTVLNGGTQAPHPFGMAVFENHVFFTDWSKMGLVRANRFNGSNPEHDFKYTLNILNPCGRHNGGCQHICVLSHRTDNDGLGFRCKCRHGYDLQPDHRSCFKVKDFLLMATSLAVRGIPLNLSLQEDLTLPLTGLGTSFSGSAVEYDGNEEAIFYNDRSRGLIYKSSLNGTGELTFILGTVDAMAYDWTSKVLFWTTSTYRSVVAFRVTDKSRRDIATGLRYPKGIAVHPSAGYLFWSDWYRPAVIFRGFTDGSNTVHLVNTTLGYPYGLAVDYVMDRVYWVDSLLDQIGHISIEGYDRETISNIGQITSPFSLTVYSDYLYVSDTRTRGIFEMRKRDGGGNIMIRQGVTGIMNVKAYVADTHTFTSRCNMVPNGQCSHFCFPTPSYGRVCGCPYGMKLHSNHRDCIKDDSVPPPDTSCGDYAFECDEGRCRPNSYRCDGVVDCVDQTDEANCATCSPYAFTCNNKHCILKSWRCDGHDDCGDGSDEINCPTRLPTTCAADYFTCDNNRCISKVWVCDGDNDCGDGSDEHNCSKYGGSYVFILKSFFGDQCISSRYRCDGVYDCRDHSDEQDCPTRGPGLCHDDEFQCQTDGFCIPEGWECDGHPDCEDGSDEHNSCLPVTCRSDYFQCNNKICVPMSWVCDGDNDCRDMSDEQNCPTPPFSCPSGQWQCPTDLVCIDLDKVCNGQRDCPNGADESPICKPTMLDPELIFYL</sequence>
<reference evidence="17" key="3">
    <citation type="submission" date="2025-09" db="UniProtKB">
        <authorList>
            <consortium name="Ensembl"/>
        </authorList>
    </citation>
    <scope>IDENTIFICATION</scope>
</reference>
<dbReference type="PRINTS" id="PR00261">
    <property type="entry name" value="LDLRECEPTOR"/>
</dbReference>
<keyword evidence="8" id="KW-0472">Membrane</keyword>
<dbReference type="InterPro" id="IPR001881">
    <property type="entry name" value="EGF-like_Ca-bd_dom"/>
</dbReference>
<accession>A0A673BLS2</accession>
<dbReference type="FunFam" id="2.120.10.30:FF:000241">
    <property type="entry name" value="Low-density lipoprotein receptor-related protein 6"/>
    <property type="match status" value="2"/>
</dbReference>
<dbReference type="Gene3D" id="4.10.400.10">
    <property type="entry name" value="Low-density Lipoprotein Receptor"/>
    <property type="match status" value="13"/>
</dbReference>
<evidence type="ECO:0000256" key="7">
    <source>
        <dbReference type="ARBA" id="ARBA00022989"/>
    </source>
</evidence>
<dbReference type="Gene3D" id="2.120.10.30">
    <property type="entry name" value="TolB, C-terminal domain"/>
    <property type="match status" value="2"/>
</dbReference>
<feature type="disulfide bond" evidence="12">
    <location>
        <begin position="1173"/>
        <end position="1185"/>
    </location>
</feature>
<evidence type="ECO:0000256" key="6">
    <source>
        <dbReference type="ARBA" id="ARBA00022737"/>
    </source>
</evidence>
<evidence type="ECO:0000259" key="15">
    <source>
        <dbReference type="SMART" id="SM00179"/>
    </source>
</evidence>
<feature type="disulfide bond" evidence="12">
    <location>
        <begin position="48"/>
        <end position="63"/>
    </location>
</feature>
<feature type="disulfide bond" evidence="12">
    <location>
        <begin position="36"/>
        <end position="54"/>
    </location>
</feature>
<feature type="domain" description="EGF-like" evidence="16">
    <location>
        <begin position="310"/>
        <end position="345"/>
    </location>
</feature>
<dbReference type="SUPFAM" id="SSF63825">
    <property type="entry name" value="YWTD domain"/>
    <property type="match status" value="2"/>
</dbReference>
<dbReference type="InterPro" id="IPR051221">
    <property type="entry name" value="LDLR-related"/>
</dbReference>
<feature type="domain" description="EGF-like" evidence="16">
    <location>
        <begin position="1048"/>
        <end position="1084"/>
    </location>
</feature>
<feature type="disulfide bond" evidence="12">
    <location>
        <begin position="1049"/>
        <end position="1061"/>
    </location>
</feature>
<feature type="disulfide bond" evidence="12">
    <location>
        <begin position="29"/>
        <end position="41"/>
    </location>
</feature>
<dbReference type="SUPFAM" id="SSF57424">
    <property type="entry name" value="LDL receptor-like module"/>
    <property type="match status" value="13"/>
</dbReference>
<dbReference type="SMART" id="SM00192">
    <property type="entry name" value="LDLa"/>
    <property type="match status" value="13"/>
</dbReference>
<dbReference type="CDD" id="cd00112">
    <property type="entry name" value="LDLa"/>
    <property type="match status" value="13"/>
</dbReference>
<evidence type="ECO:0000256" key="10">
    <source>
        <dbReference type="ARBA" id="ARBA00023170"/>
    </source>
</evidence>
<feature type="repeat" description="LDL-receptor class B" evidence="13">
    <location>
        <begin position="828"/>
        <end position="871"/>
    </location>
</feature>
<keyword evidence="4" id="KW-0812">Transmembrane</keyword>
<evidence type="ECO:0000256" key="8">
    <source>
        <dbReference type="ARBA" id="ARBA00023136"/>
    </source>
</evidence>
<feature type="domain" description="EGF-like" evidence="16">
    <location>
        <begin position="271"/>
        <end position="306"/>
    </location>
</feature>
<feature type="signal peptide" evidence="14">
    <location>
        <begin position="1"/>
        <end position="31"/>
    </location>
</feature>
<evidence type="ECO:0000256" key="3">
    <source>
        <dbReference type="ARBA" id="ARBA00022583"/>
    </source>
</evidence>
<evidence type="ECO:0000256" key="9">
    <source>
        <dbReference type="ARBA" id="ARBA00023157"/>
    </source>
</evidence>